<protein>
    <submittedName>
        <fullName evidence="2">Uncharacterized protein</fullName>
    </submittedName>
</protein>
<feature type="compositionally biased region" description="Polar residues" evidence="1">
    <location>
        <begin position="456"/>
        <end position="465"/>
    </location>
</feature>
<feature type="region of interest" description="Disordered" evidence="1">
    <location>
        <begin position="1"/>
        <end position="27"/>
    </location>
</feature>
<organism evidence="2 3">
    <name type="scientific">Fusarium longipes</name>
    <dbReference type="NCBI Taxonomy" id="694270"/>
    <lineage>
        <taxon>Eukaryota</taxon>
        <taxon>Fungi</taxon>
        <taxon>Dikarya</taxon>
        <taxon>Ascomycota</taxon>
        <taxon>Pezizomycotina</taxon>
        <taxon>Sordariomycetes</taxon>
        <taxon>Hypocreomycetidae</taxon>
        <taxon>Hypocreales</taxon>
        <taxon>Nectriaceae</taxon>
        <taxon>Fusarium</taxon>
    </lineage>
</organism>
<evidence type="ECO:0000313" key="3">
    <source>
        <dbReference type="Proteomes" id="UP000266234"/>
    </source>
</evidence>
<feature type="region of interest" description="Disordered" evidence="1">
    <location>
        <begin position="443"/>
        <end position="512"/>
    </location>
</feature>
<proteinExistence type="predicted"/>
<gene>
    <name evidence="2" type="ORF">FLONG3_6281</name>
</gene>
<dbReference type="AlphaFoldDB" id="A0A395SMH6"/>
<dbReference type="EMBL" id="PXOG01000139">
    <property type="protein sequence ID" value="RGP73631.1"/>
    <property type="molecule type" value="Genomic_DNA"/>
</dbReference>
<accession>A0A395SMH6</accession>
<evidence type="ECO:0000256" key="1">
    <source>
        <dbReference type="SAM" id="MobiDB-lite"/>
    </source>
</evidence>
<comment type="caution">
    <text evidence="2">The sequence shown here is derived from an EMBL/GenBank/DDBJ whole genome shotgun (WGS) entry which is preliminary data.</text>
</comment>
<evidence type="ECO:0000313" key="2">
    <source>
        <dbReference type="EMBL" id="RGP73631.1"/>
    </source>
</evidence>
<feature type="compositionally biased region" description="Polar residues" evidence="1">
    <location>
        <begin position="11"/>
        <end position="27"/>
    </location>
</feature>
<dbReference type="STRING" id="694270.A0A395SMH6"/>
<feature type="compositionally biased region" description="Polar residues" evidence="1">
    <location>
        <begin position="491"/>
        <end position="502"/>
    </location>
</feature>
<sequence>MPFESPPHTDLVTNPGSIAPRTSLSTSTPRAAAKVTLSRLEETRASFDCQINPCVEAGNEVENSLNSPAKEEAPLPGTLNPYHDGRIRTAVPSKLKGRAIGNQGNFSVLQMQVQKPEMTARDLAAKRTSERTAAAAKLASSQGYRHPKRIRSQPAITPPTSVPFVASFPQALSQLRSQLDPVVLPSPNPNSLLHVAIPPTNQDQPSKDQAAATANIVSNTNARLVDYAVAKPNGIHGTNMGRSCGPLVADTLPDCNIEQVDGPVTSLDPVQDTDAEIPGGSSTTADAHRTNTEHTSGIAEALGEGNIERAGQVAVALREANTGHISKPGSVPRPLPPSVVKAEQARILTLFRYTQPRFIVDQLVEGVVHFGTIPDAPPTDTNLFTQSASNNGPGDLLISWLAEIFPAIPLESHKMKKPPTGRPRGRPKGSVVFYNKPTAAVRNTSPTFVPHPPEPQQTTSTQLTTIRDGPSKPKQAIADIQRPNVLLSPVSVPQNPTTTTAPTLPRHEDMPLQPVTNLSSRVVAIPRMRQIFPSTAPAVQGPASELTPVQRKKPTGRPRGRPPGSKNKLKSIPNMQSKKDGQQNLRPDHSISSLPQSRTWIKDAEQSRVADLTSSWDSAGSGCDIIPPQQPNSGPLDAVSTRVCQAVTSIAQTDVSGSLGGVEEARTVVGAEIPDIDYGLSLRAISDRDGVRSDVSKKRRPSRQVSPREHPVTNMLQASNPTTQPASSFVRIERTKRRRLSQEINQRALQIVETVQN</sequence>
<feature type="region of interest" description="Disordered" evidence="1">
    <location>
        <begin position="275"/>
        <end position="294"/>
    </location>
</feature>
<name>A0A395SMH6_9HYPO</name>
<feature type="compositionally biased region" description="Basic and acidic residues" evidence="1">
    <location>
        <begin position="577"/>
        <end position="589"/>
    </location>
</feature>
<feature type="compositionally biased region" description="Basic residues" evidence="1">
    <location>
        <begin position="550"/>
        <end position="560"/>
    </location>
</feature>
<feature type="region of interest" description="Disordered" evidence="1">
    <location>
        <begin position="689"/>
        <end position="728"/>
    </location>
</feature>
<dbReference type="OrthoDB" id="5243398at2759"/>
<keyword evidence="3" id="KW-1185">Reference proteome</keyword>
<dbReference type="Proteomes" id="UP000266234">
    <property type="component" value="Unassembled WGS sequence"/>
</dbReference>
<reference evidence="2 3" key="1">
    <citation type="journal article" date="2018" name="PLoS Pathog.">
        <title>Evolution of structural diversity of trichothecenes, a family of toxins produced by plant pathogenic and entomopathogenic fungi.</title>
        <authorList>
            <person name="Proctor R.H."/>
            <person name="McCormick S.P."/>
            <person name="Kim H.S."/>
            <person name="Cardoza R.E."/>
            <person name="Stanley A.M."/>
            <person name="Lindo L."/>
            <person name="Kelly A."/>
            <person name="Brown D.W."/>
            <person name="Lee T."/>
            <person name="Vaughan M.M."/>
            <person name="Alexander N.J."/>
            <person name="Busman M."/>
            <person name="Gutierrez S."/>
        </authorList>
    </citation>
    <scope>NUCLEOTIDE SEQUENCE [LARGE SCALE GENOMIC DNA]</scope>
    <source>
        <strain evidence="2 3">NRRL 20695</strain>
    </source>
</reference>
<feature type="compositionally biased region" description="Polar residues" evidence="1">
    <location>
        <begin position="714"/>
        <end position="727"/>
    </location>
</feature>
<feature type="region of interest" description="Disordered" evidence="1">
    <location>
        <begin position="534"/>
        <end position="598"/>
    </location>
</feature>